<name>A0A176TE02_9FLAO</name>
<dbReference type="SUPFAM" id="SSF110069">
    <property type="entry name" value="ApaG-like"/>
    <property type="match status" value="1"/>
</dbReference>
<evidence type="ECO:0000259" key="1">
    <source>
        <dbReference type="PROSITE" id="PS51087"/>
    </source>
</evidence>
<keyword evidence="3" id="KW-1185">Reference proteome</keyword>
<sequence length="128" mass="14629">MINQITKGIKISVDTKYKGTNYRNNRLHHIFGYIITIENKSTETVKLTDRFWTIFDTLNNTEIVSGEGVVGQTPILKPNDMYKYGSGCFLESNIGAMKGFYTMINLETFEQFKVIIPTFQLTTQATLN</sequence>
<dbReference type="OrthoDB" id="9795226at2"/>
<dbReference type="PROSITE" id="PS51087">
    <property type="entry name" value="APAG"/>
    <property type="match status" value="1"/>
</dbReference>
<dbReference type="NCBIfam" id="NF003967">
    <property type="entry name" value="PRK05461.1"/>
    <property type="match status" value="1"/>
</dbReference>
<reference evidence="2 3" key="1">
    <citation type="submission" date="2016-02" db="EMBL/GenBank/DDBJ databases">
        <title>Draft genome sequence of Polaribacter atrinae KACC17473.</title>
        <authorList>
            <person name="Shin S.-K."/>
            <person name="Yi H."/>
        </authorList>
    </citation>
    <scope>NUCLEOTIDE SEQUENCE [LARGE SCALE GENOMIC DNA]</scope>
    <source>
        <strain evidence="2 3">KACC 17473</strain>
    </source>
</reference>
<proteinExistence type="predicted"/>
<dbReference type="InterPro" id="IPR007474">
    <property type="entry name" value="ApaG_domain"/>
</dbReference>
<dbReference type="AlphaFoldDB" id="A0A176TE02"/>
<protein>
    <submittedName>
        <fullName evidence="2">Co2+/Mg2+ efflux protein ApaG</fullName>
    </submittedName>
</protein>
<accession>A0A176TE02</accession>
<dbReference type="PANTHER" id="PTHR14289:SF16">
    <property type="entry name" value="POLYMERASE DELTA-INTERACTING PROTEIN 2"/>
    <property type="match status" value="1"/>
</dbReference>
<dbReference type="Proteomes" id="UP000076923">
    <property type="component" value="Unassembled WGS sequence"/>
</dbReference>
<dbReference type="EMBL" id="LVWE01000010">
    <property type="protein sequence ID" value="OAD45861.1"/>
    <property type="molecule type" value="Genomic_DNA"/>
</dbReference>
<comment type="caution">
    <text evidence="2">The sequence shown here is derived from an EMBL/GenBank/DDBJ whole genome shotgun (WGS) entry which is preliminary data.</text>
</comment>
<dbReference type="Pfam" id="PF04379">
    <property type="entry name" value="DUF525"/>
    <property type="match status" value="1"/>
</dbReference>
<dbReference type="InterPro" id="IPR036767">
    <property type="entry name" value="ApaG_sf"/>
</dbReference>
<dbReference type="Gene3D" id="2.60.40.1470">
    <property type="entry name" value="ApaG domain"/>
    <property type="match status" value="1"/>
</dbReference>
<dbReference type="RefSeq" id="WP_068448847.1">
    <property type="nucleotide sequence ID" value="NZ_CANKUV010000001.1"/>
</dbReference>
<dbReference type="PANTHER" id="PTHR14289">
    <property type="entry name" value="F-BOX ONLY PROTEIN 3"/>
    <property type="match status" value="1"/>
</dbReference>
<evidence type="ECO:0000313" key="2">
    <source>
        <dbReference type="EMBL" id="OAD45861.1"/>
    </source>
</evidence>
<evidence type="ECO:0000313" key="3">
    <source>
        <dbReference type="Proteomes" id="UP000076923"/>
    </source>
</evidence>
<dbReference type="GO" id="GO:0070987">
    <property type="term" value="P:error-free translesion synthesis"/>
    <property type="evidence" value="ECO:0007669"/>
    <property type="project" value="TreeGrafter"/>
</dbReference>
<gene>
    <name evidence="2" type="ORF">LPB303_06130</name>
</gene>
<organism evidence="2 3">
    <name type="scientific">Polaribacter atrinae</name>
    <dbReference type="NCBI Taxonomy" id="1333662"/>
    <lineage>
        <taxon>Bacteria</taxon>
        <taxon>Pseudomonadati</taxon>
        <taxon>Bacteroidota</taxon>
        <taxon>Flavobacteriia</taxon>
        <taxon>Flavobacteriales</taxon>
        <taxon>Flavobacteriaceae</taxon>
    </lineage>
</organism>
<feature type="domain" description="ApaG" evidence="1">
    <location>
        <begin position="3"/>
        <end position="128"/>
    </location>
</feature>